<evidence type="ECO:0000259" key="3">
    <source>
        <dbReference type="PROSITE" id="PS50043"/>
    </source>
</evidence>
<dbReference type="InterPro" id="IPR011990">
    <property type="entry name" value="TPR-like_helical_dom_sf"/>
</dbReference>
<name>A0A1H3MRX8_9PSEU</name>
<dbReference type="SMART" id="SM00421">
    <property type="entry name" value="HTH_LUXR"/>
    <property type="match status" value="1"/>
</dbReference>
<evidence type="ECO:0000256" key="1">
    <source>
        <dbReference type="ARBA" id="ARBA00022741"/>
    </source>
</evidence>
<dbReference type="SUPFAM" id="SSF52540">
    <property type="entry name" value="P-loop containing nucleoside triphosphate hydrolases"/>
    <property type="match status" value="1"/>
</dbReference>
<dbReference type="PROSITE" id="PS00622">
    <property type="entry name" value="HTH_LUXR_1"/>
    <property type="match status" value="1"/>
</dbReference>
<dbReference type="Gene3D" id="1.25.40.10">
    <property type="entry name" value="Tetratricopeptide repeat domain"/>
    <property type="match status" value="1"/>
</dbReference>
<dbReference type="Pfam" id="PF00196">
    <property type="entry name" value="GerE"/>
    <property type="match status" value="1"/>
</dbReference>
<dbReference type="GO" id="GO:0003677">
    <property type="term" value="F:DNA binding"/>
    <property type="evidence" value="ECO:0007669"/>
    <property type="project" value="InterPro"/>
</dbReference>
<dbReference type="InterPro" id="IPR016032">
    <property type="entry name" value="Sig_transdc_resp-reg_C-effctor"/>
</dbReference>
<accession>A0A1H3MRX8</accession>
<dbReference type="Gene3D" id="1.10.10.10">
    <property type="entry name" value="Winged helix-like DNA-binding domain superfamily/Winged helix DNA-binding domain"/>
    <property type="match status" value="1"/>
</dbReference>
<reference evidence="5" key="1">
    <citation type="submission" date="2016-10" db="EMBL/GenBank/DDBJ databases">
        <authorList>
            <person name="Varghese N."/>
            <person name="Submissions S."/>
        </authorList>
    </citation>
    <scope>NUCLEOTIDE SEQUENCE [LARGE SCALE GENOMIC DNA]</scope>
    <source>
        <strain evidence="5">CGMCC 4.3530</strain>
    </source>
</reference>
<evidence type="ECO:0000313" key="5">
    <source>
        <dbReference type="Proteomes" id="UP000199529"/>
    </source>
</evidence>
<evidence type="ECO:0000313" key="4">
    <source>
        <dbReference type="EMBL" id="SDY79442.1"/>
    </source>
</evidence>
<gene>
    <name evidence="4" type="ORF">SAMN05216215_103535</name>
</gene>
<dbReference type="PRINTS" id="PR00038">
    <property type="entry name" value="HTHLUXR"/>
</dbReference>
<dbReference type="STRING" id="418495.SAMN05216215_103535"/>
<dbReference type="InterPro" id="IPR041664">
    <property type="entry name" value="AAA_16"/>
</dbReference>
<organism evidence="4 5">
    <name type="scientific">Saccharopolyspora shandongensis</name>
    <dbReference type="NCBI Taxonomy" id="418495"/>
    <lineage>
        <taxon>Bacteria</taxon>
        <taxon>Bacillati</taxon>
        <taxon>Actinomycetota</taxon>
        <taxon>Actinomycetes</taxon>
        <taxon>Pseudonocardiales</taxon>
        <taxon>Pseudonocardiaceae</taxon>
        <taxon>Saccharopolyspora</taxon>
    </lineage>
</organism>
<dbReference type="GO" id="GO:0004016">
    <property type="term" value="F:adenylate cyclase activity"/>
    <property type="evidence" value="ECO:0007669"/>
    <property type="project" value="TreeGrafter"/>
</dbReference>
<protein>
    <submittedName>
        <fullName evidence="4">Regulatory protein, luxR family</fullName>
    </submittedName>
</protein>
<dbReference type="AlphaFoldDB" id="A0A1H3MRX8"/>
<sequence length="939" mass="101451">MTNLVGRGTELDAVRAEMARVLAGRGRTVLVEGPPGIGKTSLLDVIAELCELAGFRVLRGAAEQLEHRLHFAAVGSCLGLDAEDRPAEVESVARLLRPARGAETPTASKLNRMVTAAILDAVQQWCAKTPVALLIDDIQWSDSATKIVLHRLGALAADLPLLLVCTRRPLPCGEDLTRLLASLQSRDTKTIALGELDADAAHRLVERLVGGPPGATLTPVIASAAGNPFYLHEVVAALDRDQMVTLSSGMAELTDGVAWSRLPHSLNSAIFQRLDGVSDATKDVLRMAAVLSGSFTGAELAAVTDRPMLELCGLVQDAVAVGLLRESAGRLDFRHELIREALLEDLPNGVRKALYSYVGERLATAGLPAERVAPHLIAGGSLNNAIIRWLQDCADDLITRAPEEATDLLDAAARQVGSAEPIGSSLRFHHTSALLRSGRAEQAQKSAKHALRANRVPELTGSLWWLLTQAYARASQMEAAVANAQRALATVALSSVEQSRFHGLIAQISILRGDAETAEAHSLRAIHIGGTVQDAYALASGSVALSSVRFIEARFEEAWRLSRRSLASWSDEESKTDLTLDCRIAEAMALHELDRLAEAEETLAAGLRSTERHGSINQGWYRLVRARVRFAQGRWEDSLTEARAGLSIVDDPGSPPVLRCLEAIIAVHRDDPAPAMPPETPFQKGVSPYYDWLRSWARALMLERGNDRDGAIEACSAAFARRDWANRVLTHHLYPDFVRLAHDAARPDLIEQVRGNAERRAAATPTPWTTGIRDLIHGTAEGSTECLQAAASAFRAGEHTLLHGYAMEQTAVFLAQRGDVAAASDALGQAIDAYRRVGAGWDIDRADGRLRPLGVRRARGKRRGADRPLTGWSALTPAEQRVAALVLKGLGNAEIAKRLYISPRTVQTHVSNILHKLGVRSRVEIAVLAVTQNTGEQRE</sequence>
<dbReference type="Gene3D" id="3.40.50.300">
    <property type="entry name" value="P-loop containing nucleotide triphosphate hydrolases"/>
    <property type="match status" value="1"/>
</dbReference>
<feature type="domain" description="HTH luxR-type" evidence="3">
    <location>
        <begin position="868"/>
        <end position="933"/>
    </location>
</feature>
<dbReference type="SUPFAM" id="SSF46894">
    <property type="entry name" value="C-terminal effector domain of the bipartite response regulators"/>
    <property type="match status" value="1"/>
</dbReference>
<dbReference type="GO" id="GO:0006355">
    <property type="term" value="P:regulation of DNA-templated transcription"/>
    <property type="evidence" value="ECO:0007669"/>
    <property type="project" value="InterPro"/>
</dbReference>
<dbReference type="PANTHER" id="PTHR16305">
    <property type="entry name" value="TESTICULAR SOLUBLE ADENYLYL CYCLASE"/>
    <property type="match status" value="1"/>
</dbReference>
<dbReference type="InterPro" id="IPR036388">
    <property type="entry name" value="WH-like_DNA-bd_sf"/>
</dbReference>
<dbReference type="InterPro" id="IPR027417">
    <property type="entry name" value="P-loop_NTPase"/>
</dbReference>
<proteinExistence type="predicted"/>
<keyword evidence="5" id="KW-1185">Reference proteome</keyword>
<dbReference type="OrthoDB" id="8482304at2"/>
<evidence type="ECO:0000256" key="2">
    <source>
        <dbReference type="ARBA" id="ARBA00022840"/>
    </source>
</evidence>
<keyword evidence="1" id="KW-0547">Nucleotide-binding</keyword>
<dbReference type="PROSITE" id="PS50043">
    <property type="entry name" value="HTH_LUXR_2"/>
    <property type="match status" value="1"/>
</dbReference>
<dbReference type="RefSeq" id="WP_143061148.1">
    <property type="nucleotide sequence ID" value="NZ_FNOK01000035.1"/>
</dbReference>
<dbReference type="CDD" id="cd06170">
    <property type="entry name" value="LuxR_C_like"/>
    <property type="match status" value="1"/>
</dbReference>
<dbReference type="InterPro" id="IPR000792">
    <property type="entry name" value="Tscrpt_reg_LuxR_C"/>
</dbReference>
<dbReference type="PANTHER" id="PTHR16305:SF35">
    <property type="entry name" value="TRANSCRIPTIONAL ACTIVATOR DOMAIN"/>
    <property type="match status" value="1"/>
</dbReference>
<keyword evidence="2" id="KW-0067">ATP-binding</keyword>
<dbReference type="SUPFAM" id="SSF48452">
    <property type="entry name" value="TPR-like"/>
    <property type="match status" value="1"/>
</dbReference>
<dbReference type="GO" id="GO:0005524">
    <property type="term" value="F:ATP binding"/>
    <property type="evidence" value="ECO:0007669"/>
    <property type="project" value="UniProtKB-KW"/>
</dbReference>
<dbReference type="Proteomes" id="UP000199529">
    <property type="component" value="Unassembled WGS sequence"/>
</dbReference>
<dbReference type="Pfam" id="PF13191">
    <property type="entry name" value="AAA_16"/>
    <property type="match status" value="1"/>
</dbReference>
<dbReference type="EMBL" id="FNOK01000035">
    <property type="protein sequence ID" value="SDY79442.1"/>
    <property type="molecule type" value="Genomic_DNA"/>
</dbReference>
<dbReference type="GO" id="GO:0005737">
    <property type="term" value="C:cytoplasm"/>
    <property type="evidence" value="ECO:0007669"/>
    <property type="project" value="TreeGrafter"/>
</dbReference>